<feature type="transmembrane region" description="Helical" evidence="1">
    <location>
        <begin position="12"/>
        <end position="33"/>
    </location>
</feature>
<protein>
    <submittedName>
        <fullName evidence="2">Uncharacterized protein</fullName>
    </submittedName>
</protein>
<sequence length="154" mass="16522">MPNFIVPLVIRYFLISLAFTAALIALVALLLHFNVVEKVGSSAGTSVTFASGLLTGAYFRKREGRLAEWDECWRISTVLLLPQLVLALISLAISYAAGGLPFDASSLASGTLIGILGFAIVFGSLLNWIVTAISFRFGSKMAPRSAKGWRNLKG</sequence>
<comment type="caution">
    <text evidence="2">The sequence shown here is derived from an EMBL/GenBank/DDBJ whole genome shotgun (WGS) entry which is preliminary data.</text>
</comment>
<keyword evidence="3" id="KW-1185">Reference proteome</keyword>
<evidence type="ECO:0000256" key="1">
    <source>
        <dbReference type="SAM" id="Phobius"/>
    </source>
</evidence>
<gene>
    <name evidence="2" type="ORF">G6N76_07030</name>
</gene>
<accession>A0A6M1RXD2</accession>
<dbReference type="EMBL" id="JAAKZH010000002">
    <property type="protein sequence ID" value="NGO63423.1"/>
    <property type="molecule type" value="Genomic_DNA"/>
</dbReference>
<organism evidence="2 3">
    <name type="scientific">Rhizobium daejeonense</name>
    <dbReference type="NCBI Taxonomy" id="240521"/>
    <lineage>
        <taxon>Bacteria</taxon>
        <taxon>Pseudomonadati</taxon>
        <taxon>Pseudomonadota</taxon>
        <taxon>Alphaproteobacteria</taxon>
        <taxon>Hyphomicrobiales</taxon>
        <taxon>Rhizobiaceae</taxon>
        <taxon>Rhizobium/Agrobacterium group</taxon>
        <taxon>Rhizobium</taxon>
    </lineage>
</organism>
<dbReference type="Proteomes" id="UP000477849">
    <property type="component" value="Unassembled WGS sequence"/>
</dbReference>
<keyword evidence="1" id="KW-1133">Transmembrane helix</keyword>
<feature type="transmembrane region" description="Helical" evidence="1">
    <location>
        <begin position="39"/>
        <end position="59"/>
    </location>
</feature>
<dbReference type="AlphaFoldDB" id="A0A6M1RXD2"/>
<dbReference type="InterPro" id="IPR047730">
    <property type="entry name" value="ABZJ_00895-like"/>
</dbReference>
<feature type="transmembrane region" description="Helical" evidence="1">
    <location>
        <begin position="112"/>
        <end position="135"/>
    </location>
</feature>
<proteinExistence type="predicted"/>
<evidence type="ECO:0000313" key="3">
    <source>
        <dbReference type="Proteomes" id="UP000477849"/>
    </source>
</evidence>
<keyword evidence="1" id="KW-0472">Membrane</keyword>
<feature type="transmembrane region" description="Helical" evidence="1">
    <location>
        <begin position="79"/>
        <end position="100"/>
    </location>
</feature>
<reference evidence="2 3" key="1">
    <citation type="submission" date="2020-02" db="EMBL/GenBank/DDBJ databases">
        <title>Genome sequence of the type strain CCBAU10050 of Rhizobium daejeonense.</title>
        <authorList>
            <person name="Gao J."/>
            <person name="Sun J."/>
        </authorList>
    </citation>
    <scope>NUCLEOTIDE SEQUENCE [LARGE SCALE GENOMIC DNA]</scope>
    <source>
        <strain evidence="2 3">CCBAU10050</strain>
    </source>
</reference>
<dbReference type="RefSeq" id="WP_163904162.1">
    <property type="nucleotide sequence ID" value="NZ_CP048427.1"/>
</dbReference>
<evidence type="ECO:0000313" key="2">
    <source>
        <dbReference type="EMBL" id="NGO63423.1"/>
    </source>
</evidence>
<keyword evidence="1" id="KW-0812">Transmembrane</keyword>
<dbReference type="NCBIfam" id="NF038216">
    <property type="entry name" value="ABZJ_00895_fam"/>
    <property type="match status" value="1"/>
</dbReference>
<name>A0A6M1RXD2_9HYPH</name>